<dbReference type="EMBL" id="HBUE01100465">
    <property type="protein sequence ID" value="CAG6485135.1"/>
    <property type="molecule type" value="Transcribed_RNA"/>
</dbReference>
<accession>A0A8D8JAI3</accession>
<reference evidence="1" key="1">
    <citation type="submission" date="2021-05" db="EMBL/GenBank/DDBJ databases">
        <authorList>
            <person name="Alioto T."/>
            <person name="Alioto T."/>
            <person name="Gomez Garrido J."/>
        </authorList>
    </citation>
    <scope>NUCLEOTIDE SEQUENCE</scope>
</reference>
<name>A0A8D8JAI3_CULPI</name>
<dbReference type="EMBL" id="HBUE01280056">
    <property type="protein sequence ID" value="CAG6568459.1"/>
    <property type="molecule type" value="Transcribed_RNA"/>
</dbReference>
<dbReference type="EMBL" id="HBUE01174541">
    <property type="protein sequence ID" value="CAG6516941.1"/>
    <property type="molecule type" value="Transcribed_RNA"/>
</dbReference>
<sequence length="143" mass="15537">MRDFRDASLFLSRCSRYRMSASLRCSYSDRSRTEATGFGGRPRRFVGLVEADTSEPLSPHTDEAVDEEAALLRKRLPAFVDAVSSSRLSIVMAGSLRLAGLNRSLSVGPQRVLLVVLVEVEGAGAGSVKLMTGFSSFGEWMTS</sequence>
<organism evidence="1">
    <name type="scientific">Culex pipiens</name>
    <name type="common">House mosquito</name>
    <dbReference type="NCBI Taxonomy" id="7175"/>
    <lineage>
        <taxon>Eukaryota</taxon>
        <taxon>Metazoa</taxon>
        <taxon>Ecdysozoa</taxon>
        <taxon>Arthropoda</taxon>
        <taxon>Hexapoda</taxon>
        <taxon>Insecta</taxon>
        <taxon>Pterygota</taxon>
        <taxon>Neoptera</taxon>
        <taxon>Endopterygota</taxon>
        <taxon>Diptera</taxon>
        <taxon>Nematocera</taxon>
        <taxon>Culicoidea</taxon>
        <taxon>Culicidae</taxon>
        <taxon>Culicinae</taxon>
        <taxon>Culicini</taxon>
        <taxon>Culex</taxon>
        <taxon>Culex</taxon>
    </lineage>
</organism>
<dbReference type="AlphaFoldDB" id="A0A8D8JAI3"/>
<proteinExistence type="predicted"/>
<evidence type="ECO:0000313" key="1">
    <source>
        <dbReference type="EMBL" id="CAG6568459.1"/>
    </source>
</evidence>
<protein>
    <submittedName>
        <fullName evidence="1">(northern house mosquito) hypothetical protein</fullName>
    </submittedName>
</protein>